<comment type="subcellular location">
    <subcellularLocation>
        <location evidence="1">Nucleus</location>
    </subcellularLocation>
</comment>
<dbReference type="OrthoDB" id="338970at2759"/>
<dbReference type="InterPro" id="IPR004870">
    <property type="entry name" value="Nucleoporin_Nup155"/>
</dbReference>
<dbReference type="InterPro" id="IPR042533">
    <property type="entry name" value="Nucleoporin_Nup155_C_1"/>
</dbReference>
<keyword evidence="4" id="KW-0539">Nucleus</keyword>
<evidence type="ECO:0000313" key="7">
    <source>
        <dbReference type="EMBL" id="KIY65128.1"/>
    </source>
</evidence>
<dbReference type="STRING" id="1314674.A0A0D7B3F2"/>
<accession>A0A0D7B3F2</accession>
<dbReference type="InterPro" id="IPR036322">
    <property type="entry name" value="WD40_repeat_dom_sf"/>
</dbReference>
<dbReference type="GO" id="GO:0017056">
    <property type="term" value="F:structural constituent of nuclear pore"/>
    <property type="evidence" value="ECO:0007669"/>
    <property type="project" value="InterPro"/>
</dbReference>
<evidence type="ECO:0000256" key="1">
    <source>
        <dbReference type="ARBA" id="ARBA00004123"/>
    </source>
</evidence>
<proteinExistence type="inferred from homology"/>
<dbReference type="GO" id="GO:0044611">
    <property type="term" value="C:nuclear pore inner ring"/>
    <property type="evidence" value="ECO:0007669"/>
    <property type="project" value="TreeGrafter"/>
</dbReference>
<comment type="similarity">
    <text evidence="2">Belongs to the non-repetitive/WGA-negative nucleoporin family.</text>
</comment>
<reference evidence="7 8" key="1">
    <citation type="journal article" date="2015" name="Fungal Genet. Biol.">
        <title>Evolution of novel wood decay mechanisms in Agaricales revealed by the genome sequences of Fistulina hepatica and Cylindrobasidium torrendii.</title>
        <authorList>
            <person name="Floudas D."/>
            <person name="Held B.W."/>
            <person name="Riley R."/>
            <person name="Nagy L.G."/>
            <person name="Koehler G."/>
            <person name="Ransdell A.S."/>
            <person name="Younus H."/>
            <person name="Chow J."/>
            <person name="Chiniquy J."/>
            <person name="Lipzen A."/>
            <person name="Tritt A."/>
            <person name="Sun H."/>
            <person name="Haridas S."/>
            <person name="LaButti K."/>
            <person name="Ohm R.A."/>
            <person name="Kues U."/>
            <person name="Blanchette R.A."/>
            <person name="Grigoriev I.V."/>
            <person name="Minto R.E."/>
            <person name="Hibbett D.S."/>
        </authorList>
    </citation>
    <scope>NUCLEOTIDE SEQUENCE [LARGE SCALE GENOMIC DNA]</scope>
    <source>
        <strain evidence="7 8">FP15055 ss-10</strain>
    </source>
</reference>
<dbReference type="InterPro" id="IPR014908">
    <property type="entry name" value="Nucleoporin_Nup133/Nup155_N"/>
</dbReference>
<evidence type="ECO:0000256" key="4">
    <source>
        <dbReference type="ARBA" id="ARBA00023242"/>
    </source>
</evidence>
<keyword evidence="8" id="KW-1185">Reference proteome</keyword>
<evidence type="ECO:0000256" key="3">
    <source>
        <dbReference type="ARBA" id="ARBA00022448"/>
    </source>
</evidence>
<dbReference type="Pfam" id="PF03177">
    <property type="entry name" value="Nucleoporin_C"/>
    <property type="match status" value="1"/>
</dbReference>
<organism evidence="7 8">
    <name type="scientific">Cylindrobasidium torrendii FP15055 ss-10</name>
    <dbReference type="NCBI Taxonomy" id="1314674"/>
    <lineage>
        <taxon>Eukaryota</taxon>
        <taxon>Fungi</taxon>
        <taxon>Dikarya</taxon>
        <taxon>Basidiomycota</taxon>
        <taxon>Agaricomycotina</taxon>
        <taxon>Agaricomycetes</taxon>
        <taxon>Agaricomycetidae</taxon>
        <taxon>Agaricales</taxon>
        <taxon>Marasmiineae</taxon>
        <taxon>Physalacriaceae</taxon>
        <taxon>Cylindrobasidium</taxon>
    </lineage>
</organism>
<dbReference type="GO" id="GO:0036228">
    <property type="term" value="P:protein localization to nuclear inner membrane"/>
    <property type="evidence" value="ECO:0007669"/>
    <property type="project" value="TreeGrafter"/>
</dbReference>
<gene>
    <name evidence="7" type="ORF">CYLTODRAFT_400863</name>
</gene>
<dbReference type="Proteomes" id="UP000054007">
    <property type="component" value="Unassembled WGS sequence"/>
</dbReference>
<dbReference type="PANTHER" id="PTHR10350:SF6">
    <property type="entry name" value="NUCLEAR PORE COMPLEX PROTEIN NUP155"/>
    <property type="match status" value="1"/>
</dbReference>
<dbReference type="InterPro" id="IPR042537">
    <property type="entry name" value="Nucleoporin_Nup155_C_2"/>
</dbReference>
<evidence type="ECO:0000259" key="6">
    <source>
        <dbReference type="Pfam" id="PF08801"/>
    </source>
</evidence>
<dbReference type="GO" id="GO:0006405">
    <property type="term" value="P:RNA export from nucleus"/>
    <property type="evidence" value="ECO:0007669"/>
    <property type="project" value="TreeGrafter"/>
</dbReference>
<feature type="domain" description="Nucleoporin Nup133/Nup155-like C-terminal" evidence="5">
    <location>
        <begin position="626"/>
        <end position="1294"/>
    </location>
</feature>
<name>A0A0D7B3F2_9AGAR</name>
<feature type="domain" description="Nucleoporin Nup133/Nup155-like N-terminal" evidence="6">
    <location>
        <begin position="73"/>
        <end position="377"/>
    </location>
</feature>
<dbReference type="Pfam" id="PF08801">
    <property type="entry name" value="Nucleoporin_N"/>
    <property type="match status" value="1"/>
</dbReference>
<dbReference type="PANTHER" id="PTHR10350">
    <property type="entry name" value="NUCLEAR PORE COMPLEX PROTEIN NUP155"/>
    <property type="match status" value="1"/>
</dbReference>
<dbReference type="GO" id="GO:0000972">
    <property type="term" value="P:transcription-dependent tethering of RNA polymerase II gene DNA at nuclear periphery"/>
    <property type="evidence" value="ECO:0007669"/>
    <property type="project" value="TreeGrafter"/>
</dbReference>
<evidence type="ECO:0000313" key="8">
    <source>
        <dbReference type="Proteomes" id="UP000054007"/>
    </source>
</evidence>
<dbReference type="Gene3D" id="1.25.40.440">
    <property type="entry name" value="Nucleoporin, helical domain, central subdomain"/>
    <property type="match status" value="1"/>
</dbReference>
<dbReference type="Gene3D" id="1.20.58.1780">
    <property type="match status" value="1"/>
</dbReference>
<dbReference type="InterPro" id="IPR042538">
    <property type="entry name" value="Nucleoporin_Nup155_C_3"/>
</dbReference>
<dbReference type="GO" id="GO:0006606">
    <property type="term" value="P:protein import into nucleus"/>
    <property type="evidence" value="ECO:0007669"/>
    <property type="project" value="TreeGrafter"/>
</dbReference>
<evidence type="ECO:0000256" key="2">
    <source>
        <dbReference type="ARBA" id="ARBA00007373"/>
    </source>
</evidence>
<dbReference type="SUPFAM" id="SSF50978">
    <property type="entry name" value="WD40 repeat-like"/>
    <property type="match status" value="1"/>
</dbReference>
<sequence length="1312" mass="146175">MTSAFASTSVLPQSSSLVDLAVLQQASSELNNVFGNDNGIVPDQDQVLPFGQSSSSYSVFADDSRVPFQKRKLLGIPDALFQHYNNASTNSRMGILPEVERVWIVMDNVLILWDYNEGQEISTFNDQPNVITHVALVKPKKALLVDEISHLLVVCTPLTILLIGVSLTPVPGTRKKNILLWSTDLMLTTDIEMESVVGTPDGRIFMCGAHDGNLYELHYQSTESWFGKRIQLVNHSVGGMSSLIPRFASSGIEDRIVYIKSDDVRGIIYTLTEKSNISAYRPTTDKSVQHEFTISGIYNKVQDRAPGSPALSPQKFQIISVHPVSPAESDRIWFVAITSTGVRLYYGQTATYGAFNGAPSLIHVRLPPTNVPHPDVQEQPYRPTGAYGLPSSQPIAQSKPCIVTDLDNTSYVDGLSVLAQPGDVDGRDFILCMSPDLTRIGSLGQNIPQAQPSGYYQPSRPPLTEYASVLAIPGRTWAMAAVPKDSAYLFSAQKAPCATNELASQFIEYPRQFMLLTDVGLTFLVKRRAMDYLKAVLEDWYADGEVAPMVEFRDSFGRNQTCAMLLGLASNNSFLAPSDDAPSGALSPDILNLVKQAFYDLGERPVYPNTSAWQPQATDNKKIVFSGRKEGFSIYFARLVRPIWKTKIITPGAGPAIFLPTAPENLIVTIQKNLAGLKDFLDQNPHMFHMMPTGANGSSVSPEMDAWKAEQEEVNRLTSLLTRTIEALSFLLLLMDYNLTVLVSKCEPRIQQLLASQTFEALITARDGMEVSSALVNVVIDQQIGQQLSVDAISEILQQRCGSFCSADDVRLYKAKEDINKAVETRNINEREALLSNSLESYIKAARVLDIDKLSRIVGDYQKLAYAKGAIELPLACANVFDPDNAGLAYWAAGMPANDNRQEFWNRREACYSLVLHSISEFEASSSSGQANPLAMADPDSVRSHAYDYAFASTDEPFHSQLYEWLIDERKVADELLEIRPAFLEMHLMREPATTRKYQLLWQFYVKAGQPLRAAQVLSAMAQSSDFKLHIEERLEFLTLAVSNAKSHPVSGARGNESAVEFLMELEDRLDVAKVQLEVFNILRPIAHEKEHEGPVRDTILQLDQRLFDLSELFTNYGVAFGSAEIKLLCIYVSGHQDESMVREIWKQIFSECTEGVDAQTQAEVLLAKVVSLGQKFFPSESAFPLRIVAELLARFTLDHLDILPYGWTPRILIQCGVPYFEIWDILNGMYESHIPPFNAQVNVQRISGDIAMLLQDWLEEARRPNSKIGRDEVPAGRVDVAVDKYLAELGTDKTDVKQAYENTKRMLRRNW</sequence>
<dbReference type="InterPro" id="IPR007187">
    <property type="entry name" value="Nucleoporin_Nup133/Nup155_C"/>
</dbReference>
<evidence type="ECO:0000259" key="5">
    <source>
        <dbReference type="Pfam" id="PF03177"/>
    </source>
</evidence>
<keyword evidence="3" id="KW-0813">Transport</keyword>
<dbReference type="Gene3D" id="1.25.40.450">
    <property type="entry name" value="Nucleoporin, helical domain, N-terminal subdomain"/>
    <property type="match status" value="1"/>
</dbReference>
<dbReference type="Gene3D" id="1.20.120.1880">
    <property type="entry name" value="Nucleoporin, helical C-terminal domain"/>
    <property type="match status" value="1"/>
</dbReference>
<dbReference type="EMBL" id="KN880603">
    <property type="protein sequence ID" value="KIY65128.1"/>
    <property type="molecule type" value="Genomic_DNA"/>
</dbReference>
<protein>
    <submittedName>
        <fullName evidence="7">Nucleoporin</fullName>
    </submittedName>
</protein>